<dbReference type="InterPro" id="IPR052366">
    <property type="entry name" value="GTP_Pyrophosphokinase"/>
</dbReference>
<dbReference type="PANTHER" id="PTHR47837:SF2">
    <property type="entry name" value="GTP PYROPHOSPHOKINASE YWAC"/>
    <property type="match status" value="1"/>
</dbReference>
<name>A0A2U3ANJ0_9BACL</name>
<comment type="pathway">
    <text evidence="1">Purine metabolism; ppGpp biosynthesis; ppGpp from GTP: step 1/2.</text>
</comment>
<dbReference type="InterPro" id="IPR007685">
    <property type="entry name" value="RelA_SpoT"/>
</dbReference>
<dbReference type="Gene3D" id="1.10.287.860">
    <property type="entry name" value="Nucleotidyltransferase"/>
    <property type="match status" value="1"/>
</dbReference>
<dbReference type="OrthoDB" id="9789634at2"/>
<dbReference type="GO" id="GO:0016301">
    <property type="term" value="F:kinase activity"/>
    <property type="evidence" value="ECO:0007669"/>
    <property type="project" value="UniProtKB-KW"/>
</dbReference>
<dbReference type="UniPathway" id="UPA00908">
    <property type="reaction ID" value="UER00884"/>
</dbReference>
<dbReference type="Pfam" id="PF04607">
    <property type="entry name" value="RelA_SpoT"/>
    <property type="match status" value="1"/>
</dbReference>
<gene>
    <name evidence="3" type="ORF">DEX24_05975</name>
</gene>
<evidence type="ECO:0000313" key="4">
    <source>
        <dbReference type="Proteomes" id="UP000245938"/>
    </source>
</evidence>
<protein>
    <submittedName>
        <fullName evidence="3">GTP pyrophosphokinase</fullName>
    </submittedName>
</protein>
<dbReference type="PANTHER" id="PTHR47837">
    <property type="entry name" value="GTP PYROPHOSPHOKINASE YJBM"/>
    <property type="match status" value="1"/>
</dbReference>
<dbReference type="SUPFAM" id="SSF81301">
    <property type="entry name" value="Nucleotidyltransferase"/>
    <property type="match status" value="1"/>
</dbReference>
<comment type="caution">
    <text evidence="3">The sequence shown here is derived from an EMBL/GenBank/DDBJ whole genome shotgun (WGS) entry which is preliminary data.</text>
</comment>
<reference evidence="3 4" key="1">
    <citation type="submission" date="2018-05" db="EMBL/GenBank/DDBJ databases">
        <title>Kurthia sibirica genome sequence.</title>
        <authorList>
            <person name="Maclea K.S."/>
            <person name="Goen A.E."/>
        </authorList>
    </citation>
    <scope>NUCLEOTIDE SEQUENCE [LARGE SCALE GENOMIC DNA]</scope>
    <source>
        <strain evidence="3 4">ATCC 49154</strain>
    </source>
</reference>
<keyword evidence="4" id="KW-1185">Reference proteome</keyword>
<keyword evidence="3" id="KW-0808">Transferase</keyword>
<sequence length="246" mass="28611">MANIQDIRDQTKKLKLELTRFMMNYSFALDEIGTKVKILKEEFHLIHDYNPIEHVNSRLKTPESIFKKIQRKNLSFDLDVIKNNIQDIAGIRITCSFVSDIYRIQEMISKQSDIQVIDIKDYIKTPKSSGYQSLHLILSVPVFLSDREESVFVEMQIRTIAMDFWASLEHKIYYKYKKEIPKHLTDELLEAAKTAALLDMKMESLNDEINILKAADQEPISTSISADAARLYSALKEIDMSHFEDK</sequence>
<evidence type="ECO:0000256" key="1">
    <source>
        <dbReference type="ARBA" id="ARBA00004976"/>
    </source>
</evidence>
<evidence type="ECO:0000313" key="3">
    <source>
        <dbReference type="EMBL" id="PWI26076.1"/>
    </source>
</evidence>
<dbReference type="GO" id="GO:0015970">
    <property type="term" value="P:guanosine tetraphosphate biosynthetic process"/>
    <property type="evidence" value="ECO:0007669"/>
    <property type="project" value="UniProtKB-UniPathway"/>
</dbReference>
<dbReference type="SMART" id="SM00954">
    <property type="entry name" value="RelA_SpoT"/>
    <property type="match status" value="1"/>
</dbReference>
<dbReference type="Gene3D" id="3.30.460.10">
    <property type="entry name" value="Beta Polymerase, domain 2"/>
    <property type="match status" value="1"/>
</dbReference>
<organism evidence="3 4">
    <name type="scientific">Kurthia sibirica</name>
    <dbReference type="NCBI Taxonomy" id="202750"/>
    <lineage>
        <taxon>Bacteria</taxon>
        <taxon>Bacillati</taxon>
        <taxon>Bacillota</taxon>
        <taxon>Bacilli</taxon>
        <taxon>Bacillales</taxon>
        <taxon>Caryophanaceae</taxon>
        <taxon>Kurthia</taxon>
    </lineage>
</organism>
<feature type="domain" description="RelA/SpoT" evidence="2">
    <location>
        <begin position="57"/>
        <end position="180"/>
    </location>
</feature>
<keyword evidence="3" id="KW-0418">Kinase</keyword>
<dbReference type="AlphaFoldDB" id="A0A2U3ANJ0"/>
<dbReference type="EMBL" id="QFVR01000005">
    <property type="protein sequence ID" value="PWI26076.1"/>
    <property type="molecule type" value="Genomic_DNA"/>
</dbReference>
<dbReference type="Proteomes" id="UP000245938">
    <property type="component" value="Unassembled WGS sequence"/>
</dbReference>
<dbReference type="RefSeq" id="WP_109305496.1">
    <property type="nucleotide sequence ID" value="NZ_BJUF01000038.1"/>
</dbReference>
<dbReference type="InterPro" id="IPR043519">
    <property type="entry name" value="NT_sf"/>
</dbReference>
<evidence type="ECO:0000259" key="2">
    <source>
        <dbReference type="SMART" id="SM00954"/>
    </source>
</evidence>
<accession>A0A2U3ANJ0</accession>
<proteinExistence type="predicted"/>
<dbReference type="CDD" id="cd05399">
    <property type="entry name" value="NT_Rel-Spo_like"/>
    <property type="match status" value="1"/>
</dbReference>